<evidence type="ECO:0000259" key="1">
    <source>
        <dbReference type="Pfam" id="PF13456"/>
    </source>
</evidence>
<proteinExistence type="predicted"/>
<evidence type="ECO:0000259" key="2">
    <source>
        <dbReference type="Pfam" id="PF17919"/>
    </source>
</evidence>
<dbReference type="Pfam" id="PF17919">
    <property type="entry name" value="RT_RNaseH_2"/>
    <property type="match status" value="1"/>
</dbReference>
<keyword evidence="4" id="KW-1185">Reference proteome</keyword>
<protein>
    <submittedName>
        <fullName evidence="3">Uncharacterized protein</fullName>
    </submittedName>
</protein>
<dbReference type="InterPro" id="IPR043502">
    <property type="entry name" value="DNA/RNA_pol_sf"/>
</dbReference>
<dbReference type="PANTHER" id="PTHR33064:SF37">
    <property type="entry name" value="RIBONUCLEASE H"/>
    <property type="match status" value="1"/>
</dbReference>
<dbReference type="PANTHER" id="PTHR33064">
    <property type="entry name" value="POL PROTEIN"/>
    <property type="match status" value="1"/>
</dbReference>
<evidence type="ECO:0000313" key="3">
    <source>
        <dbReference type="EMBL" id="OWZ01976.1"/>
    </source>
</evidence>
<dbReference type="Proteomes" id="UP000198211">
    <property type="component" value="Unassembled WGS sequence"/>
</dbReference>
<dbReference type="Gene3D" id="3.30.420.10">
    <property type="entry name" value="Ribonuclease H-like superfamily/Ribonuclease H"/>
    <property type="match status" value="1"/>
</dbReference>
<organism evidence="3 4">
    <name type="scientific">Phytophthora megakarya</name>
    <dbReference type="NCBI Taxonomy" id="4795"/>
    <lineage>
        <taxon>Eukaryota</taxon>
        <taxon>Sar</taxon>
        <taxon>Stramenopiles</taxon>
        <taxon>Oomycota</taxon>
        <taxon>Peronosporomycetes</taxon>
        <taxon>Peronosporales</taxon>
        <taxon>Peronosporaceae</taxon>
        <taxon>Phytophthora</taxon>
    </lineage>
</organism>
<dbReference type="SUPFAM" id="SSF53098">
    <property type="entry name" value="Ribonuclease H-like"/>
    <property type="match status" value="1"/>
</dbReference>
<dbReference type="InterPro" id="IPR041577">
    <property type="entry name" value="RT_RNaseH_2"/>
</dbReference>
<dbReference type="Pfam" id="PF13456">
    <property type="entry name" value="RVT_3"/>
    <property type="match status" value="1"/>
</dbReference>
<evidence type="ECO:0000313" key="4">
    <source>
        <dbReference type="Proteomes" id="UP000198211"/>
    </source>
</evidence>
<dbReference type="InterPro" id="IPR012337">
    <property type="entry name" value="RNaseH-like_sf"/>
</dbReference>
<dbReference type="GO" id="GO:0003676">
    <property type="term" value="F:nucleic acid binding"/>
    <property type="evidence" value="ECO:0007669"/>
    <property type="project" value="InterPro"/>
</dbReference>
<sequence length="384" mass="42810">MTAITKLPFPKSKKGIQQFLVSLNYYYVAAQYQLKEDDFFEGSDLAAVKESFTVLQRKVADAPILRHFDAKKEVHIMLYANEWALSATLIQMHDDDKLHPVRFCGRVLQDAEMNYHSAEKEVLALLLLLKVCYTQLAGKTLHGYTRFSTLGWIHKSKSLFGRAVQFAVLLSPWQLEVQRVREKDCVFTQLLQSTITNFVDLDDSLALVAPPTKGSPSTRLDPSLLYAHLPHDYEGFVVSFDGSAQTEKNGGYGSCSWIVWKLPEWQIAIAASSYLEQTTVNMAEYSGMNHGVIAALEHGAEGLVIVGDSSLAIQQPLGVIACRKDSLITSLMTLLNRHRELVAKLKSVRYLHVVREYNAAADSLAGVALESKVVLNTAMLSSRN</sequence>
<reference evidence="4" key="1">
    <citation type="submission" date="2017-03" db="EMBL/GenBank/DDBJ databases">
        <title>Phytopthora megakarya and P. palmivora, two closely related causual agents of cacao black pod achieved similar genome size and gene model numbers by different mechanisms.</title>
        <authorList>
            <person name="Ali S."/>
            <person name="Shao J."/>
            <person name="Larry D.J."/>
            <person name="Kronmiller B."/>
            <person name="Shen D."/>
            <person name="Strem M.D."/>
            <person name="Melnick R.L."/>
            <person name="Guiltinan M.J."/>
            <person name="Tyler B.M."/>
            <person name="Meinhardt L.W."/>
            <person name="Bailey B.A."/>
        </authorList>
    </citation>
    <scope>NUCLEOTIDE SEQUENCE [LARGE SCALE GENOMIC DNA]</scope>
    <source>
        <strain evidence="4">zdho120</strain>
    </source>
</reference>
<name>A0A225V863_9STRA</name>
<dbReference type="InterPro" id="IPR051320">
    <property type="entry name" value="Viral_Replic_Matur_Polypro"/>
</dbReference>
<dbReference type="InterPro" id="IPR002156">
    <property type="entry name" value="RNaseH_domain"/>
</dbReference>
<feature type="domain" description="RNase H type-1" evidence="1">
    <location>
        <begin position="246"/>
        <end position="365"/>
    </location>
</feature>
<gene>
    <name evidence="3" type="ORF">PHMEG_00026546</name>
</gene>
<dbReference type="AlphaFoldDB" id="A0A225V863"/>
<dbReference type="SUPFAM" id="SSF56672">
    <property type="entry name" value="DNA/RNA polymerases"/>
    <property type="match status" value="1"/>
</dbReference>
<comment type="caution">
    <text evidence="3">The sequence shown here is derived from an EMBL/GenBank/DDBJ whole genome shotgun (WGS) entry which is preliminary data.</text>
</comment>
<dbReference type="GO" id="GO:0004523">
    <property type="term" value="F:RNA-DNA hybrid ribonuclease activity"/>
    <property type="evidence" value="ECO:0007669"/>
    <property type="project" value="InterPro"/>
</dbReference>
<dbReference type="OrthoDB" id="121093at2759"/>
<dbReference type="InterPro" id="IPR036397">
    <property type="entry name" value="RNaseH_sf"/>
</dbReference>
<accession>A0A225V863</accession>
<feature type="domain" description="Reverse transcriptase/retrotransposon-derived protein RNase H-like" evidence="2">
    <location>
        <begin position="49"/>
        <end position="139"/>
    </location>
</feature>
<dbReference type="EMBL" id="NBNE01006487">
    <property type="protein sequence ID" value="OWZ01976.1"/>
    <property type="molecule type" value="Genomic_DNA"/>
</dbReference>